<protein>
    <submittedName>
        <fullName evidence="3">Glycosyl transferase group 1</fullName>
    </submittedName>
</protein>
<feature type="domain" description="Glycosyltransferase subfamily 4-like N-terminal" evidence="2">
    <location>
        <begin position="77"/>
        <end position="189"/>
    </location>
</feature>
<dbReference type="STRING" id="497964.CfE428DRAFT_4498"/>
<comment type="caution">
    <text evidence="3">The sequence shown here is derived from an EMBL/GenBank/DDBJ whole genome shotgun (WGS) entry which is preliminary data.</text>
</comment>
<accession>B4D6F8</accession>
<dbReference type="FunCoup" id="B4D6F8">
    <property type="interactions" value="269"/>
</dbReference>
<dbReference type="Pfam" id="PF13439">
    <property type="entry name" value="Glyco_transf_4"/>
    <property type="match status" value="1"/>
</dbReference>
<sequence>MPPTSESNAKPIVASYCTTFLKPEMRHIYRQVTGLQRYSTFVMTRERMCEEQFPFADVELVPRARKNFIKRFYLKYIRKLPPVYYRGELQVLIKMLKRRPADVMHAYFGHTGVHLLPFIQEWDRPCVVSFHGMDIQARPQQEGYDAQMQELLRTVPLVLARSKSLMDGLERLGCPKEKLRLNRTGIPLEQFPFQQRPMPVDGSWRFVQACRLIAKKGLRTAIHAFAKFHEKHPKSHYCIAGDGPMKAEIEKLIGELGLQEAVELRGFLSQEDLAALYARSHIFLHPSEMPPDQNQEGVPNSMLEAMATGLPVVATTHGGIPEAVTHERTGLLVPERDQEALFQAMCQITAEPDSLYILGQAASRAVREEFEQSKQIEKLESYYDEARSMGGARARTK</sequence>
<dbReference type="RefSeq" id="WP_006981820.1">
    <property type="nucleotide sequence ID" value="NZ_ABVL01000015.1"/>
</dbReference>
<dbReference type="Proteomes" id="UP000005824">
    <property type="component" value="Unassembled WGS sequence"/>
</dbReference>
<proteinExistence type="predicted"/>
<reference evidence="3 4" key="1">
    <citation type="journal article" date="2011" name="J. Bacteriol.">
        <title>Genome sequence of Chthoniobacter flavus Ellin428, an aerobic heterotrophic soil bacterium.</title>
        <authorList>
            <person name="Kant R."/>
            <person name="van Passel M.W."/>
            <person name="Palva A."/>
            <person name="Lucas S."/>
            <person name="Lapidus A."/>
            <person name="Glavina Del Rio T."/>
            <person name="Dalin E."/>
            <person name="Tice H."/>
            <person name="Bruce D."/>
            <person name="Goodwin L."/>
            <person name="Pitluck S."/>
            <person name="Larimer F.W."/>
            <person name="Land M.L."/>
            <person name="Hauser L."/>
            <person name="Sangwan P."/>
            <person name="de Vos W.M."/>
            <person name="Janssen P.H."/>
            <person name="Smidt H."/>
        </authorList>
    </citation>
    <scope>NUCLEOTIDE SEQUENCE [LARGE SCALE GENOMIC DNA]</scope>
    <source>
        <strain evidence="3 4">Ellin428</strain>
    </source>
</reference>
<dbReference type="InterPro" id="IPR001296">
    <property type="entry name" value="Glyco_trans_1"/>
</dbReference>
<dbReference type="InterPro" id="IPR050194">
    <property type="entry name" value="Glycosyltransferase_grp1"/>
</dbReference>
<evidence type="ECO:0000313" key="4">
    <source>
        <dbReference type="Proteomes" id="UP000005824"/>
    </source>
</evidence>
<dbReference type="InterPro" id="IPR028098">
    <property type="entry name" value="Glyco_trans_4-like_N"/>
</dbReference>
<name>B4D6F8_9BACT</name>
<dbReference type="GO" id="GO:0016757">
    <property type="term" value="F:glycosyltransferase activity"/>
    <property type="evidence" value="ECO:0007669"/>
    <property type="project" value="InterPro"/>
</dbReference>
<evidence type="ECO:0000313" key="3">
    <source>
        <dbReference type="EMBL" id="EDY18067.1"/>
    </source>
</evidence>
<dbReference type="PANTHER" id="PTHR45947">
    <property type="entry name" value="SULFOQUINOVOSYL TRANSFERASE SQD2"/>
    <property type="match status" value="1"/>
</dbReference>
<keyword evidence="3" id="KW-0808">Transferase</keyword>
<keyword evidence="4" id="KW-1185">Reference proteome</keyword>
<evidence type="ECO:0000259" key="1">
    <source>
        <dbReference type="Pfam" id="PF00534"/>
    </source>
</evidence>
<dbReference type="Gene3D" id="3.40.50.2000">
    <property type="entry name" value="Glycogen Phosphorylase B"/>
    <property type="match status" value="2"/>
</dbReference>
<dbReference type="eggNOG" id="COG0438">
    <property type="taxonomic scope" value="Bacteria"/>
</dbReference>
<evidence type="ECO:0000259" key="2">
    <source>
        <dbReference type="Pfam" id="PF13439"/>
    </source>
</evidence>
<dbReference type="InParanoid" id="B4D6F8"/>
<organism evidence="3 4">
    <name type="scientific">Chthoniobacter flavus Ellin428</name>
    <dbReference type="NCBI Taxonomy" id="497964"/>
    <lineage>
        <taxon>Bacteria</taxon>
        <taxon>Pseudomonadati</taxon>
        <taxon>Verrucomicrobiota</taxon>
        <taxon>Spartobacteria</taxon>
        <taxon>Chthoniobacterales</taxon>
        <taxon>Chthoniobacteraceae</taxon>
        <taxon>Chthoniobacter</taxon>
    </lineage>
</organism>
<dbReference type="AlphaFoldDB" id="B4D6F8"/>
<dbReference type="PANTHER" id="PTHR45947:SF14">
    <property type="entry name" value="SLL1723 PROTEIN"/>
    <property type="match status" value="1"/>
</dbReference>
<gene>
    <name evidence="3" type="ORF">CfE428DRAFT_4498</name>
</gene>
<dbReference type="EMBL" id="ABVL01000015">
    <property type="protein sequence ID" value="EDY18067.1"/>
    <property type="molecule type" value="Genomic_DNA"/>
</dbReference>
<feature type="domain" description="Glycosyl transferase family 1" evidence="1">
    <location>
        <begin position="202"/>
        <end position="362"/>
    </location>
</feature>
<dbReference type="Pfam" id="PF00534">
    <property type="entry name" value="Glycos_transf_1"/>
    <property type="match status" value="1"/>
</dbReference>
<dbReference type="SUPFAM" id="SSF53756">
    <property type="entry name" value="UDP-Glycosyltransferase/glycogen phosphorylase"/>
    <property type="match status" value="1"/>
</dbReference>